<dbReference type="GeneID" id="66856437"/>
<accession>A0ABY3Z7N8</accession>
<sequence length="67" mass="7073">MSDFAFTKSSYSGGNPGQDCVEVATNVPTVVAVRDSKNAAGPVLQFGDREWLAFRSAVIDGRIPTAP</sequence>
<dbReference type="InterPro" id="IPR007278">
    <property type="entry name" value="DUF397"/>
</dbReference>
<evidence type="ECO:0000313" key="2">
    <source>
        <dbReference type="EMBL" id="UNZ04464.1"/>
    </source>
</evidence>
<name>A0ABY3Z7N8_STRRM</name>
<evidence type="ECO:0000313" key="3">
    <source>
        <dbReference type="Proteomes" id="UP000829494"/>
    </source>
</evidence>
<dbReference type="RefSeq" id="WP_003980349.1">
    <property type="nucleotide sequence ID" value="NZ_CP043497.1"/>
</dbReference>
<reference evidence="2 3" key="1">
    <citation type="submission" date="2022-03" db="EMBL/GenBank/DDBJ databases">
        <title>Complete genome of Streptomyces rimosus ssp. rimosus R7 (=ATCC 10970).</title>
        <authorList>
            <person name="Beganovic S."/>
            <person name="Ruckert C."/>
            <person name="Busche T."/>
            <person name="Kalinowski J."/>
            <person name="Wittmann C."/>
        </authorList>
    </citation>
    <scope>NUCLEOTIDE SEQUENCE [LARGE SCALE GENOMIC DNA]</scope>
    <source>
        <strain evidence="2 3">R7</strain>
    </source>
</reference>
<gene>
    <name evidence="2" type="ORF">SRIMR7_20100</name>
</gene>
<proteinExistence type="predicted"/>
<dbReference type="EMBL" id="CP094298">
    <property type="protein sequence ID" value="UNZ04464.1"/>
    <property type="molecule type" value="Genomic_DNA"/>
</dbReference>
<feature type="domain" description="DUF397" evidence="1">
    <location>
        <begin position="6"/>
        <end position="58"/>
    </location>
</feature>
<protein>
    <recommendedName>
        <fullName evidence="1">DUF397 domain-containing protein</fullName>
    </recommendedName>
</protein>
<organism evidence="2 3">
    <name type="scientific">Streptomyces rimosus subsp. rimosus</name>
    <dbReference type="NCBI Taxonomy" id="132474"/>
    <lineage>
        <taxon>Bacteria</taxon>
        <taxon>Bacillati</taxon>
        <taxon>Actinomycetota</taxon>
        <taxon>Actinomycetes</taxon>
        <taxon>Kitasatosporales</taxon>
        <taxon>Streptomycetaceae</taxon>
        <taxon>Streptomyces</taxon>
    </lineage>
</organism>
<dbReference type="Proteomes" id="UP000829494">
    <property type="component" value="Chromosome"/>
</dbReference>
<dbReference type="Pfam" id="PF04149">
    <property type="entry name" value="DUF397"/>
    <property type="match status" value="1"/>
</dbReference>
<evidence type="ECO:0000259" key="1">
    <source>
        <dbReference type="Pfam" id="PF04149"/>
    </source>
</evidence>
<keyword evidence="3" id="KW-1185">Reference proteome</keyword>